<evidence type="ECO:0000313" key="2">
    <source>
        <dbReference type="EMBL" id="STX81440.1"/>
    </source>
</evidence>
<organism evidence="2 3">
    <name type="scientific">Legionella busanensis</name>
    <dbReference type="NCBI Taxonomy" id="190655"/>
    <lineage>
        <taxon>Bacteria</taxon>
        <taxon>Pseudomonadati</taxon>
        <taxon>Pseudomonadota</taxon>
        <taxon>Gammaproteobacteria</taxon>
        <taxon>Legionellales</taxon>
        <taxon>Legionellaceae</taxon>
        <taxon>Legionella</taxon>
    </lineage>
</organism>
<keyword evidence="3" id="KW-1185">Reference proteome</keyword>
<reference evidence="2 3" key="1">
    <citation type="submission" date="2018-06" db="EMBL/GenBank/DDBJ databases">
        <authorList>
            <consortium name="Pathogen Informatics"/>
            <person name="Doyle S."/>
        </authorList>
    </citation>
    <scope>NUCLEOTIDE SEQUENCE [LARGE SCALE GENOMIC DNA]</scope>
    <source>
        <strain evidence="2 3">NCTC13316</strain>
    </source>
</reference>
<dbReference type="OrthoDB" id="9899755at2"/>
<sequence length="219" mass="24650">MSKNKLLNDKEKIEDLISQFNIVKQEIEDELNQISSINYKVYKEEREKNDKINSSILKIIALKRKIQQGLYQFTVNLDEITKADELPETEDVYSDYEQLSSKLVELQNSLEVEASHKARNIKKYNDCSHLIKQQQAETQRSLKNINMQILGGFIGVLGLTTVAVAFVVFNASTFGVPGLVIAGIGVTTALLGFGLFKLGSYKNGQKNSDENQLGYLQII</sequence>
<accession>A0A378KAT2</accession>
<dbReference type="EMBL" id="UGOD01000004">
    <property type="protein sequence ID" value="STX81440.1"/>
    <property type="molecule type" value="Genomic_DNA"/>
</dbReference>
<evidence type="ECO:0000313" key="3">
    <source>
        <dbReference type="Proteomes" id="UP000254794"/>
    </source>
</evidence>
<evidence type="ECO:0000256" key="1">
    <source>
        <dbReference type="SAM" id="Phobius"/>
    </source>
</evidence>
<feature type="transmembrane region" description="Helical" evidence="1">
    <location>
        <begin position="149"/>
        <end position="169"/>
    </location>
</feature>
<keyword evidence="1" id="KW-0812">Transmembrane</keyword>
<keyword evidence="1" id="KW-1133">Transmembrane helix</keyword>
<keyword evidence="1" id="KW-0472">Membrane</keyword>
<dbReference type="AlphaFoldDB" id="A0A378KAT2"/>
<feature type="transmembrane region" description="Helical" evidence="1">
    <location>
        <begin position="175"/>
        <end position="196"/>
    </location>
</feature>
<dbReference type="RefSeq" id="WP_115332826.1">
    <property type="nucleotide sequence ID" value="NZ_CAAAHP010000016.1"/>
</dbReference>
<proteinExistence type="predicted"/>
<dbReference type="Proteomes" id="UP000254794">
    <property type="component" value="Unassembled WGS sequence"/>
</dbReference>
<gene>
    <name evidence="2" type="ORF">NCTC13316_03311</name>
</gene>
<name>A0A378KAT2_9GAMM</name>
<protein>
    <submittedName>
        <fullName evidence="2">Uncharacterized protein</fullName>
    </submittedName>
</protein>